<feature type="transmembrane region" description="Helical" evidence="1">
    <location>
        <begin position="15"/>
        <end position="35"/>
    </location>
</feature>
<keyword evidence="1" id="KW-0812">Transmembrane</keyword>
<evidence type="ECO:0000313" key="2">
    <source>
        <dbReference type="EMBL" id="OOL67672.1"/>
    </source>
</evidence>
<comment type="caution">
    <text evidence="2">The sequence shown here is derived from an EMBL/GenBank/DDBJ whole genome shotgun (WGS) entry which is preliminary data.</text>
</comment>
<keyword evidence="1" id="KW-1133">Transmembrane helix</keyword>
<evidence type="ECO:0000256" key="1">
    <source>
        <dbReference type="SAM" id="Phobius"/>
    </source>
</evidence>
<dbReference type="Proteomes" id="UP000191171">
    <property type="component" value="Unassembled WGS sequence"/>
</dbReference>
<organism evidence="2 3">
    <name type="scientific">Enterococcus faecium</name>
    <name type="common">Streptococcus faecium</name>
    <dbReference type="NCBI Taxonomy" id="1352"/>
    <lineage>
        <taxon>Bacteria</taxon>
        <taxon>Bacillati</taxon>
        <taxon>Bacillota</taxon>
        <taxon>Bacilli</taxon>
        <taxon>Lactobacillales</taxon>
        <taxon>Enterococcaceae</taxon>
        <taxon>Enterococcus</taxon>
    </lineage>
</organism>
<dbReference type="InterPro" id="IPR004679">
    <property type="entry name" value="2-OHcarboxylate_transport"/>
</dbReference>
<gene>
    <name evidence="2" type="ORF">B1P95_20045</name>
</gene>
<sequence>FIAAKFLKMYPVDTAIAVSCCSGQGGTGALAILAAGDRMELMPFAQVAVRLGGAMTVTFAIFLMGLLS</sequence>
<dbReference type="Pfam" id="PF03390">
    <property type="entry name" value="2HCT"/>
    <property type="match status" value="1"/>
</dbReference>
<dbReference type="PANTHER" id="PTHR40033">
    <property type="entry name" value="NA(+)-MALATE SYMPORTER"/>
    <property type="match status" value="1"/>
</dbReference>
<dbReference type="PANTHER" id="PTHR40033:SF1">
    <property type="entry name" value="CITRATE-SODIUM SYMPORTER"/>
    <property type="match status" value="1"/>
</dbReference>
<dbReference type="GO" id="GO:0016020">
    <property type="term" value="C:membrane"/>
    <property type="evidence" value="ECO:0007669"/>
    <property type="project" value="InterPro"/>
</dbReference>
<protein>
    <submittedName>
        <fullName evidence="2">Citrate:cation symporter</fullName>
    </submittedName>
</protein>
<dbReference type="GO" id="GO:0008514">
    <property type="term" value="F:organic anion transmembrane transporter activity"/>
    <property type="evidence" value="ECO:0007669"/>
    <property type="project" value="InterPro"/>
</dbReference>
<accession>A0A1S8JJN5</accession>
<feature type="transmembrane region" description="Helical" evidence="1">
    <location>
        <begin position="47"/>
        <end position="67"/>
    </location>
</feature>
<proteinExistence type="predicted"/>
<feature type="non-terminal residue" evidence="2">
    <location>
        <position position="1"/>
    </location>
</feature>
<keyword evidence="1" id="KW-0472">Membrane</keyword>
<name>A0A1S8JJN5_ENTFC</name>
<dbReference type="AlphaFoldDB" id="A0A1S8JJN5"/>
<evidence type="ECO:0000313" key="3">
    <source>
        <dbReference type="Proteomes" id="UP000191171"/>
    </source>
</evidence>
<dbReference type="EMBL" id="MVGJ01000874">
    <property type="protein sequence ID" value="OOL67672.1"/>
    <property type="molecule type" value="Genomic_DNA"/>
</dbReference>
<reference evidence="2 3" key="1">
    <citation type="submission" date="2017-02" db="EMBL/GenBank/DDBJ databases">
        <title>Clonality and virulence of isolates of VRE in Hematopoietic Stem Cell Transplanted (HSCT) patients.</title>
        <authorList>
            <person name="Marchi A.P."/>
            <person name="Martins R.C."/>
            <person name="Marie S.K."/>
            <person name="Levin A.S."/>
            <person name="Costa S.F."/>
        </authorList>
    </citation>
    <scope>NUCLEOTIDE SEQUENCE [LARGE SCALE GENOMIC DNA]</scope>
    <source>
        <strain evidence="2 3">LIM1759</strain>
    </source>
</reference>